<dbReference type="RefSeq" id="WP_201073754.1">
    <property type="nucleotide sequence ID" value="NZ_CP067420.1"/>
</dbReference>
<dbReference type="SUPFAM" id="SSF52540">
    <property type="entry name" value="P-loop containing nucleoside triphosphate hydrolases"/>
    <property type="match status" value="1"/>
</dbReference>
<feature type="region of interest" description="Disordered" evidence="4">
    <location>
        <begin position="1"/>
        <end position="23"/>
    </location>
</feature>
<reference evidence="6" key="1">
    <citation type="submission" date="2021-02" db="EMBL/GenBank/DDBJ databases">
        <title>Skermanella TT6 skin isolate.</title>
        <authorList>
            <person name="Lee K."/>
            <person name="Ganzorig M."/>
        </authorList>
    </citation>
    <scope>NUCLEOTIDE SEQUENCE</scope>
    <source>
        <strain evidence="6">TT6</strain>
    </source>
</reference>
<evidence type="ECO:0000313" key="7">
    <source>
        <dbReference type="Proteomes" id="UP000595197"/>
    </source>
</evidence>
<organism evidence="6 7">
    <name type="scientific">Skermanella cutis</name>
    <dbReference type="NCBI Taxonomy" id="2775420"/>
    <lineage>
        <taxon>Bacteria</taxon>
        <taxon>Pseudomonadati</taxon>
        <taxon>Pseudomonadota</taxon>
        <taxon>Alphaproteobacteria</taxon>
        <taxon>Rhodospirillales</taxon>
        <taxon>Azospirillaceae</taxon>
        <taxon>Skermanella</taxon>
    </lineage>
</organism>
<dbReference type="InterPro" id="IPR017871">
    <property type="entry name" value="ABC_transporter-like_CS"/>
</dbReference>
<dbReference type="PROSITE" id="PS00211">
    <property type="entry name" value="ABC_TRANSPORTER_1"/>
    <property type="match status" value="1"/>
</dbReference>
<name>A0ABX7B395_9PROT</name>
<evidence type="ECO:0000256" key="4">
    <source>
        <dbReference type="SAM" id="MobiDB-lite"/>
    </source>
</evidence>
<evidence type="ECO:0000256" key="1">
    <source>
        <dbReference type="ARBA" id="ARBA00022448"/>
    </source>
</evidence>
<dbReference type="Gene3D" id="3.40.50.300">
    <property type="entry name" value="P-loop containing nucleotide triphosphate hydrolases"/>
    <property type="match status" value="1"/>
</dbReference>
<dbReference type="PROSITE" id="PS50893">
    <property type="entry name" value="ABC_TRANSPORTER_2"/>
    <property type="match status" value="1"/>
</dbReference>
<keyword evidence="2" id="KW-0547">Nucleotide-binding</keyword>
<dbReference type="Proteomes" id="UP000595197">
    <property type="component" value="Chromosome"/>
</dbReference>
<feature type="compositionally biased region" description="Basic and acidic residues" evidence="4">
    <location>
        <begin position="1"/>
        <end position="13"/>
    </location>
</feature>
<evidence type="ECO:0000259" key="5">
    <source>
        <dbReference type="PROSITE" id="PS50893"/>
    </source>
</evidence>
<dbReference type="InterPro" id="IPR003593">
    <property type="entry name" value="AAA+_ATPase"/>
</dbReference>
<accession>A0ABX7B395</accession>
<evidence type="ECO:0000256" key="2">
    <source>
        <dbReference type="ARBA" id="ARBA00022741"/>
    </source>
</evidence>
<evidence type="ECO:0000256" key="3">
    <source>
        <dbReference type="ARBA" id="ARBA00022840"/>
    </source>
</evidence>
<gene>
    <name evidence="6" type="ORF">IGS68_21685</name>
</gene>
<dbReference type="GO" id="GO:0005524">
    <property type="term" value="F:ATP binding"/>
    <property type="evidence" value="ECO:0007669"/>
    <property type="project" value="UniProtKB-KW"/>
</dbReference>
<dbReference type="Pfam" id="PF00005">
    <property type="entry name" value="ABC_tran"/>
    <property type="match status" value="1"/>
</dbReference>
<keyword evidence="1" id="KW-0813">Transport</keyword>
<proteinExistence type="predicted"/>
<dbReference type="InterPro" id="IPR027417">
    <property type="entry name" value="P-loop_NTPase"/>
</dbReference>
<dbReference type="PANTHER" id="PTHR43023">
    <property type="entry name" value="PROTEIN TRIGALACTOSYLDIACYLGLYCEROL 3, CHLOROPLASTIC"/>
    <property type="match status" value="1"/>
</dbReference>
<keyword evidence="7" id="KW-1185">Reference proteome</keyword>
<keyword evidence="3 6" id="KW-0067">ATP-binding</keyword>
<dbReference type="EMBL" id="CP067420">
    <property type="protein sequence ID" value="QQP88609.1"/>
    <property type="molecule type" value="Genomic_DNA"/>
</dbReference>
<dbReference type="InterPro" id="IPR003439">
    <property type="entry name" value="ABC_transporter-like_ATP-bd"/>
</dbReference>
<dbReference type="PANTHER" id="PTHR43023:SF3">
    <property type="entry name" value="PROTEIN TRIGALACTOSYLDIACYLGLYCEROL 3, CHLOROPLASTIC"/>
    <property type="match status" value="1"/>
</dbReference>
<feature type="domain" description="ABC transporter" evidence="5">
    <location>
        <begin position="26"/>
        <end position="262"/>
    </location>
</feature>
<protein>
    <submittedName>
        <fullName evidence="6">ATP-binding cassette domain-containing protein</fullName>
    </submittedName>
</protein>
<dbReference type="SMART" id="SM00382">
    <property type="entry name" value="AAA"/>
    <property type="match status" value="1"/>
</dbReference>
<sequence>MTDPGADRPRTTEPRTAAPGEAAPRITVEGLTMAFDGFVVQRDVGFQVPIGDIFVIMGASGCGKSTLLKHMIGLVEPAAGDIRYDGESFTAADLERRAVMSRRFGVLFQSGALWSSMTLAENVSVPLSQYTKLGPAEIDELVSLKLALVGLAGFEDFYPSEISGGMRKRAGLARAIALDPDILFFDEPSAGLDPLSSRRLDDLILELRDSLGATVVIVSHELASIFAIANNSVFLDAESRTAIDGGDPRHLREHSRHRSVRDFLSRGELEEAQP</sequence>
<evidence type="ECO:0000313" key="6">
    <source>
        <dbReference type="EMBL" id="QQP88609.1"/>
    </source>
</evidence>